<evidence type="ECO:0000256" key="5">
    <source>
        <dbReference type="ARBA" id="ARBA00033172"/>
    </source>
</evidence>
<keyword evidence="4" id="KW-0378">Hydrolase</keyword>
<gene>
    <name evidence="10" type="ORF">CL176_09695</name>
</gene>
<evidence type="ECO:0000256" key="7">
    <source>
        <dbReference type="ARBA" id="ARBA00050021"/>
    </source>
</evidence>
<organism evidence="10 11">
    <name type="scientific">Suicoccus acidiformans</name>
    <dbReference type="NCBI Taxonomy" id="2036206"/>
    <lineage>
        <taxon>Bacteria</taxon>
        <taxon>Bacillati</taxon>
        <taxon>Bacillota</taxon>
        <taxon>Bacilli</taxon>
        <taxon>Lactobacillales</taxon>
        <taxon>Aerococcaceae</taxon>
        <taxon>Suicoccus</taxon>
    </lineage>
</organism>
<dbReference type="GO" id="GO:0006508">
    <property type="term" value="P:proteolysis"/>
    <property type="evidence" value="ECO:0007669"/>
    <property type="project" value="UniProtKB-KW"/>
</dbReference>
<dbReference type="Pfam" id="PF00883">
    <property type="entry name" value="Peptidase_M17"/>
    <property type="match status" value="1"/>
</dbReference>
<evidence type="ECO:0000256" key="1">
    <source>
        <dbReference type="ARBA" id="ARBA00009528"/>
    </source>
</evidence>
<dbReference type="GO" id="GO:0030145">
    <property type="term" value="F:manganese ion binding"/>
    <property type="evidence" value="ECO:0007669"/>
    <property type="project" value="InterPro"/>
</dbReference>
<dbReference type="PANTHER" id="PTHR11963:SF23">
    <property type="entry name" value="CYTOSOL AMINOPEPTIDASE"/>
    <property type="match status" value="1"/>
</dbReference>
<dbReference type="GO" id="GO:0005737">
    <property type="term" value="C:cytoplasm"/>
    <property type="evidence" value="ECO:0007669"/>
    <property type="project" value="InterPro"/>
</dbReference>
<sequence>MRVDLATLTGAAIVALGPKVTALMSNNDELAEQILTASQQGAEPTQRLYAFPSHYQQIKGSFGDLNNAPKGGGGAITAGLLRAFR</sequence>
<dbReference type="Gene3D" id="3.40.630.10">
    <property type="entry name" value="Zn peptidases"/>
    <property type="match status" value="1"/>
</dbReference>
<dbReference type="OrthoDB" id="9809354at2"/>
<evidence type="ECO:0000256" key="3">
    <source>
        <dbReference type="ARBA" id="ARBA00022670"/>
    </source>
</evidence>
<dbReference type="SUPFAM" id="SSF53187">
    <property type="entry name" value="Zn-dependent exopeptidases"/>
    <property type="match status" value="1"/>
</dbReference>
<evidence type="ECO:0000313" key="11">
    <source>
        <dbReference type="Proteomes" id="UP000263232"/>
    </source>
</evidence>
<comment type="similarity">
    <text evidence="1">Belongs to the peptidase M17 family.</text>
</comment>
<dbReference type="KEGG" id="abae:CL176_09695"/>
<comment type="function">
    <text evidence="6">Presumably involved in the processing and regular turnover of intracellular proteins. Catalyzes the removal of unsubstituted N-terminal amino acids from various peptides.</text>
</comment>
<evidence type="ECO:0000256" key="4">
    <source>
        <dbReference type="ARBA" id="ARBA00022801"/>
    </source>
</evidence>
<dbReference type="AlphaFoldDB" id="A0A347WMD9"/>
<protein>
    <recommendedName>
        <fullName evidence="7">Probable cytosol aminopeptidase</fullName>
    </recommendedName>
    <alternativeName>
        <fullName evidence="8">Leucine aminopeptidase</fullName>
    </alternativeName>
    <alternativeName>
        <fullName evidence="5">Leucyl aminopeptidase</fullName>
    </alternativeName>
</protein>
<keyword evidence="2" id="KW-0031">Aminopeptidase</keyword>
<evidence type="ECO:0000259" key="9">
    <source>
        <dbReference type="Pfam" id="PF00883"/>
    </source>
</evidence>
<name>A0A347WMD9_9LACT</name>
<keyword evidence="11" id="KW-1185">Reference proteome</keyword>
<evidence type="ECO:0000256" key="8">
    <source>
        <dbReference type="ARBA" id="ARBA00050061"/>
    </source>
</evidence>
<reference evidence="10 11" key="1">
    <citation type="submission" date="2017-09" db="EMBL/GenBank/DDBJ databases">
        <title>Complete genome sequence of Oxytococcus suis strain ZY16052.</title>
        <authorList>
            <person name="Li F."/>
        </authorList>
    </citation>
    <scope>NUCLEOTIDE SEQUENCE [LARGE SCALE GENOMIC DNA]</scope>
    <source>
        <strain evidence="10 11">ZY16052</strain>
    </source>
</reference>
<dbReference type="PANTHER" id="PTHR11963">
    <property type="entry name" value="LEUCINE AMINOPEPTIDASE-RELATED"/>
    <property type="match status" value="1"/>
</dbReference>
<proteinExistence type="inferred from homology"/>
<dbReference type="InterPro" id="IPR000819">
    <property type="entry name" value="Peptidase_M17_C"/>
</dbReference>
<dbReference type="InterPro" id="IPR011356">
    <property type="entry name" value="Leucine_aapep/pepB"/>
</dbReference>
<keyword evidence="3" id="KW-0645">Protease</keyword>
<accession>A0A347WMD9</accession>
<evidence type="ECO:0000256" key="6">
    <source>
        <dbReference type="ARBA" id="ARBA00049972"/>
    </source>
</evidence>
<evidence type="ECO:0000256" key="2">
    <source>
        <dbReference type="ARBA" id="ARBA00022438"/>
    </source>
</evidence>
<evidence type="ECO:0000313" key="10">
    <source>
        <dbReference type="EMBL" id="AXY26246.1"/>
    </source>
</evidence>
<dbReference type="EMBL" id="CP023434">
    <property type="protein sequence ID" value="AXY26246.1"/>
    <property type="molecule type" value="Genomic_DNA"/>
</dbReference>
<dbReference type="GO" id="GO:0070006">
    <property type="term" value="F:metalloaminopeptidase activity"/>
    <property type="evidence" value="ECO:0007669"/>
    <property type="project" value="InterPro"/>
</dbReference>
<dbReference type="Proteomes" id="UP000263232">
    <property type="component" value="Chromosome"/>
</dbReference>
<feature type="domain" description="Cytosol aminopeptidase" evidence="9">
    <location>
        <begin position="3"/>
        <end position="80"/>
    </location>
</feature>